<reference evidence="7" key="1">
    <citation type="submission" date="2021-01" db="EMBL/GenBank/DDBJ databases">
        <authorList>
            <person name="Corre E."/>
            <person name="Pelletier E."/>
            <person name="Niang G."/>
            <person name="Scheremetjew M."/>
            <person name="Finn R."/>
            <person name="Kale V."/>
            <person name="Holt S."/>
            <person name="Cochrane G."/>
            <person name="Meng A."/>
            <person name="Brown T."/>
            <person name="Cohen L."/>
        </authorList>
    </citation>
    <scope>NUCLEOTIDE SEQUENCE</scope>
    <source>
        <strain evidence="7">CCMP1795</strain>
    </source>
</reference>
<dbReference type="GO" id="GO:0016491">
    <property type="term" value="F:oxidoreductase activity"/>
    <property type="evidence" value="ECO:0007669"/>
    <property type="project" value="InterPro"/>
</dbReference>
<evidence type="ECO:0000256" key="5">
    <source>
        <dbReference type="SAM" id="Phobius"/>
    </source>
</evidence>
<comment type="subcellular location">
    <subcellularLocation>
        <location evidence="1">Membrane</location>
    </subcellularLocation>
</comment>
<evidence type="ECO:0000259" key="6">
    <source>
        <dbReference type="Pfam" id="PF04116"/>
    </source>
</evidence>
<feature type="transmembrane region" description="Helical" evidence="5">
    <location>
        <begin position="47"/>
        <end position="70"/>
    </location>
</feature>
<keyword evidence="3 5" id="KW-1133">Transmembrane helix</keyword>
<dbReference type="AlphaFoldDB" id="A0A7S3UIH3"/>
<name>A0A7S3UIH3_OXYMA</name>
<evidence type="ECO:0000256" key="1">
    <source>
        <dbReference type="ARBA" id="ARBA00004370"/>
    </source>
</evidence>
<feature type="transmembrane region" description="Helical" evidence="5">
    <location>
        <begin position="106"/>
        <end position="131"/>
    </location>
</feature>
<evidence type="ECO:0000256" key="3">
    <source>
        <dbReference type="ARBA" id="ARBA00022989"/>
    </source>
</evidence>
<organism evidence="7">
    <name type="scientific">Oxyrrhis marina</name>
    <name type="common">Dinoflagellate</name>
    <dbReference type="NCBI Taxonomy" id="2969"/>
    <lineage>
        <taxon>Eukaryota</taxon>
        <taxon>Sar</taxon>
        <taxon>Alveolata</taxon>
        <taxon>Dinophyceae</taxon>
        <taxon>Oxyrrhinales</taxon>
        <taxon>Oxyrrhinaceae</taxon>
        <taxon>Oxyrrhis</taxon>
    </lineage>
</organism>
<dbReference type="GO" id="GO:0016020">
    <property type="term" value="C:membrane"/>
    <property type="evidence" value="ECO:0007669"/>
    <property type="project" value="UniProtKB-SubCell"/>
</dbReference>
<gene>
    <name evidence="7" type="ORF">OMAR00292_LOCUS835</name>
</gene>
<keyword evidence="4 5" id="KW-0472">Membrane</keyword>
<evidence type="ECO:0000313" key="7">
    <source>
        <dbReference type="EMBL" id="CAE0614960.1"/>
    </source>
</evidence>
<dbReference type="PANTHER" id="PTHR11863">
    <property type="entry name" value="STEROL DESATURASE"/>
    <property type="match status" value="1"/>
</dbReference>
<dbReference type="EMBL" id="HBIT01002111">
    <property type="protein sequence ID" value="CAE0614960.1"/>
    <property type="molecule type" value="Transcribed_RNA"/>
</dbReference>
<dbReference type="InterPro" id="IPR050307">
    <property type="entry name" value="Sterol_Desaturase_Related"/>
</dbReference>
<feature type="transmembrane region" description="Helical" evidence="5">
    <location>
        <begin position="183"/>
        <end position="202"/>
    </location>
</feature>
<sequence>MDNSTILEESGFVDHISKVYSFGLGFHTESTVAGDLPPLPPVVSKEFLALCALSLLGPYLFCCATYMYHFHGLKVERAKMRTRTTDIPLEEHRNDWRTALGRPEGISAVVGFLVILVVSDPVLGLASIVPAAMKDLTPQIKPLVLLGYFALFDFLMWCIHFCQHYWPWLYHHTHDQHHKIKSPTIVVALTGYLPDTCVLIIVPLYATLRVIPCGNFVTVFMFASMALWHLHMIHSEFMHPWDPILQKLGLVTTHDHHVHHLRPRKNLAHFFSIYDKMFGTYVDPSTCHQLLQRDKKA</sequence>
<dbReference type="GO" id="GO:0005506">
    <property type="term" value="F:iron ion binding"/>
    <property type="evidence" value="ECO:0007669"/>
    <property type="project" value="InterPro"/>
</dbReference>
<keyword evidence="2 5" id="KW-0812">Transmembrane</keyword>
<feature type="transmembrane region" description="Helical" evidence="5">
    <location>
        <begin position="208"/>
        <end position="228"/>
    </location>
</feature>
<protein>
    <recommendedName>
        <fullName evidence="6">Fatty acid hydroxylase domain-containing protein</fullName>
    </recommendedName>
</protein>
<dbReference type="GO" id="GO:0008610">
    <property type="term" value="P:lipid biosynthetic process"/>
    <property type="evidence" value="ECO:0007669"/>
    <property type="project" value="InterPro"/>
</dbReference>
<proteinExistence type="predicted"/>
<dbReference type="Pfam" id="PF04116">
    <property type="entry name" value="FA_hydroxylase"/>
    <property type="match status" value="1"/>
</dbReference>
<dbReference type="InterPro" id="IPR006694">
    <property type="entry name" value="Fatty_acid_hydroxylase"/>
</dbReference>
<feature type="transmembrane region" description="Helical" evidence="5">
    <location>
        <begin position="143"/>
        <end position="162"/>
    </location>
</feature>
<evidence type="ECO:0000256" key="4">
    <source>
        <dbReference type="ARBA" id="ARBA00023136"/>
    </source>
</evidence>
<evidence type="ECO:0000256" key="2">
    <source>
        <dbReference type="ARBA" id="ARBA00022692"/>
    </source>
</evidence>
<feature type="domain" description="Fatty acid hydroxylase" evidence="6">
    <location>
        <begin position="146"/>
        <end position="280"/>
    </location>
</feature>
<accession>A0A7S3UIH3</accession>